<dbReference type="OrthoDB" id="9785826at2"/>
<dbReference type="InterPro" id="IPR002347">
    <property type="entry name" value="SDR_fam"/>
</dbReference>
<evidence type="ECO:0000313" key="2">
    <source>
        <dbReference type="Proteomes" id="UP000252255"/>
    </source>
</evidence>
<dbReference type="PRINTS" id="PR00081">
    <property type="entry name" value="GDHRDH"/>
</dbReference>
<dbReference type="Proteomes" id="UP000252255">
    <property type="component" value="Unassembled WGS sequence"/>
</dbReference>
<dbReference type="SUPFAM" id="SSF51735">
    <property type="entry name" value="NAD(P)-binding Rossmann-fold domains"/>
    <property type="match status" value="1"/>
</dbReference>
<sequence>MSEQNTLSLETFPENQIAIVTGATGGIGRAFVTHLKASGHFARVLEYGRKTEPGLDFENVETVARCAEDARRQSADLGCDIVLIIDATGYLHDEVFQPEKSLRQINADYMAKQFQINAIGPALLMKHFCPLLARNGKSVFATLSAKVGSIGDNRMGGWYGYRAAKAALNQLVKCSAIELARSKRDAVCIALHPGTVDTGLSGPFAKSGLNVQSPEQASANMLAVINNLAADKSGGFFAYDGQELPW</sequence>
<dbReference type="Gene3D" id="3.40.50.720">
    <property type="entry name" value="NAD(P)-binding Rossmann-like Domain"/>
    <property type="match status" value="1"/>
</dbReference>
<dbReference type="PANTHER" id="PTHR43544:SF12">
    <property type="entry name" value="NAD(P)-BINDING ROSSMANN-FOLD SUPERFAMILY PROTEIN"/>
    <property type="match status" value="1"/>
</dbReference>
<gene>
    <name evidence="1" type="ORF">TH30_17660</name>
</gene>
<evidence type="ECO:0000313" key="1">
    <source>
        <dbReference type="EMBL" id="RCK43806.1"/>
    </source>
</evidence>
<reference evidence="1 2" key="1">
    <citation type="submission" date="2014-07" db="EMBL/GenBank/DDBJ databases">
        <title>Draft genome sequence of Thalassospira profundimaris PR54-5.</title>
        <authorList>
            <person name="Lai Q."/>
            <person name="Shao Z."/>
        </authorList>
    </citation>
    <scope>NUCLEOTIDE SEQUENCE [LARGE SCALE GENOMIC DNA]</scope>
    <source>
        <strain evidence="1 2">PR54-5</strain>
    </source>
</reference>
<dbReference type="GO" id="GO:0005737">
    <property type="term" value="C:cytoplasm"/>
    <property type="evidence" value="ECO:0007669"/>
    <property type="project" value="TreeGrafter"/>
</dbReference>
<dbReference type="InterPro" id="IPR036291">
    <property type="entry name" value="NAD(P)-bd_dom_sf"/>
</dbReference>
<dbReference type="EMBL" id="JPWI01000012">
    <property type="protein sequence ID" value="RCK43806.1"/>
    <property type="molecule type" value="Genomic_DNA"/>
</dbReference>
<organism evidence="1 2">
    <name type="scientific">Thalassospira profundimaris</name>
    <dbReference type="NCBI Taxonomy" id="502049"/>
    <lineage>
        <taxon>Bacteria</taxon>
        <taxon>Pseudomonadati</taxon>
        <taxon>Pseudomonadota</taxon>
        <taxon>Alphaproteobacteria</taxon>
        <taxon>Rhodospirillales</taxon>
        <taxon>Thalassospiraceae</taxon>
        <taxon>Thalassospira</taxon>
    </lineage>
</organism>
<name>A0A367WQR1_9PROT</name>
<dbReference type="RefSeq" id="WP_114099315.1">
    <property type="nucleotide sequence ID" value="NZ_JPWI01000012.1"/>
</dbReference>
<proteinExistence type="predicted"/>
<dbReference type="PANTHER" id="PTHR43544">
    <property type="entry name" value="SHORT-CHAIN DEHYDROGENASE/REDUCTASE"/>
    <property type="match status" value="1"/>
</dbReference>
<accession>A0A367WQR1</accession>
<dbReference type="Pfam" id="PF00106">
    <property type="entry name" value="adh_short"/>
    <property type="match status" value="1"/>
</dbReference>
<comment type="caution">
    <text evidence="1">The sequence shown here is derived from an EMBL/GenBank/DDBJ whole genome shotgun (WGS) entry which is preliminary data.</text>
</comment>
<dbReference type="GO" id="GO:0016491">
    <property type="term" value="F:oxidoreductase activity"/>
    <property type="evidence" value="ECO:0007669"/>
    <property type="project" value="TreeGrafter"/>
</dbReference>
<dbReference type="InterPro" id="IPR051468">
    <property type="entry name" value="Fungal_SecMetab_SDRs"/>
</dbReference>
<protein>
    <submittedName>
        <fullName evidence="1">C-factor</fullName>
    </submittedName>
</protein>
<dbReference type="AlphaFoldDB" id="A0A367WQR1"/>
<dbReference type="CDD" id="cd05325">
    <property type="entry name" value="carb_red_sniffer_like_SDR_c"/>
    <property type="match status" value="1"/>
</dbReference>